<evidence type="ECO:0000259" key="1">
    <source>
        <dbReference type="PROSITE" id="PS51724"/>
    </source>
</evidence>
<keyword evidence="3" id="KW-1185">Reference proteome</keyword>
<dbReference type="Gene3D" id="3.30.70.1070">
    <property type="entry name" value="Sporulation related repeat"/>
    <property type="match status" value="1"/>
</dbReference>
<name>A0ABQ1LHU1_9SPHI</name>
<protein>
    <recommendedName>
        <fullName evidence="1">SPOR domain-containing protein</fullName>
    </recommendedName>
</protein>
<evidence type="ECO:0000313" key="3">
    <source>
        <dbReference type="Proteomes" id="UP000597338"/>
    </source>
</evidence>
<dbReference type="SUPFAM" id="SSF110997">
    <property type="entry name" value="Sporulation related repeat"/>
    <property type="match status" value="1"/>
</dbReference>
<organism evidence="2 3">
    <name type="scientific">Parapedobacter defluvii</name>
    <dbReference type="NCBI Taxonomy" id="2045106"/>
    <lineage>
        <taxon>Bacteria</taxon>
        <taxon>Pseudomonadati</taxon>
        <taxon>Bacteroidota</taxon>
        <taxon>Sphingobacteriia</taxon>
        <taxon>Sphingobacteriales</taxon>
        <taxon>Sphingobacteriaceae</taxon>
        <taxon>Parapedobacter</taxon>
    </lineage>
</organism>
<sequence length="147" mass="16567">MVKIGLALIGLLICFSGSVGYAQQRGAVEVVADPLISLMQRNRMGTNILAGSTSKPPVDKKNATRSTAMGFRVQIYSGANRSEAYAEQARFKALYKDIDTYITYEEPNYRVKVGDFRSRSEAQDLMQGLRKQFNNVFIFTEEIYVYQ</sequence>
<dbReference type="RefSeq" id="WP_188749408.1">
    <property type="nucleotide sequence ID" value="NZ_BMIK01000004.1"/>
</dbReference>
<evidence type="ECO:0000313" key="2">
    <source>
        <dbReference type="EMBL" id="GGC25014.1"/>
    </source>
</evidence>
<comment type="caution">
    <text evidence="2">The sequence shown here is derived from an EMBL/GenBank/DDBJ whole genome shotgun (WGS) entry which is preliminary data.</text>
</comment>
<dbReference type="PROSITE" id="PS51724">
    <property type="entry name" value="SPOR"/>
    <property type="match status" value="1"/>
</dbReference>
<gene>
    <name evidence="2" type="ORF">GCM10011386_16240</name>
</gene>
<dbReference type="Pfam" id="PF05036">
    <property type="entry name" value="SPOR"/>
    <property type="match status" value="1"/>
</dbReference>
<dbReference type="Proteomes" id="UP000597338">
    <property type="component" value="Unassembled WGS sequence"/>
</dbReference>
<dbReference type="InterPro" id="IPR007730">
    <property type="entry name" value="SPOR-like_dom"/>
</dbReference>
<accession>A0ABQ1LHU1</accession>
<dbReference type="InterPro" id="IPR036680">
    <property type="entry name" value="SPOR-like_sf"/>
</dbReference>
<reference evidence="3" key="1">
    <citation type="journal article" date="2019" name="Int. J. Syst. Evol. Microbiol.">
        <title>The Global Catalogue of Microorganisms (GCM) 10K type strain sequencing project: providing services to taxonomists for standard genome sequencing and annotation.</title>
        <authorList>
            <consortium name="The Broad Institute Genomics Platform"/>
            <consortium name="The Broad Institute Genome Sequencing Center for Infectious Disease"/>
            <person name="Wu L."/>
            <person name="Ma J."/>
        </authorList>
    </citation>
    <scope>NUCLEOTIDE SEQUENCE [LARGE SCALE GENOMIC DNA]</scope>
    <source>
        <strain evidence="3">CGMCC 1.15342</strain>
    </source>
</reference>
<dbReference type="EMBL" id="BMIK01000004">
    <property type="protein sequence ID" value="GGC25014.1"/>
    <property type="molecule type" value="Genomic_DNA"/>
</dbReference>
<feature type="domain" description="SPOR" evidence="1">
    <location>
        <begin position="65"/>
        <end position="142"/>
    </location>
</feature>
<proteinExistence type="predicted"/>